<evidence type="ECO:0000313" key="1">
    <source>
        <dbReference type="EnsemblPlants" id="PGSC0003DMT400052256"/>
    </source>
</evidence>
<organism evidence="1 2">
    <name type="scientific">Solanum tuberosum</name>
    <name type="common">Potato</name>
    <dbReference type="NCBI Taxonomy" id="4113"/>
    <lineage>
        <taxon>Eukaryota</taxon>
        <taxon>Viridiplantae</taxon>
        <taxon>Streptophyta</taxon>
        <taxon>Embryophyta</taxon>
        <taxon>Tracheophyta</taxon>
        <taxon>Spermatophyta</taxon>
        <taxon>Magnoliopsida</taxon>
        <taxon>eudicotyledons</taxon>
        <taxon>Gunneridae</taxon>
        <taxon>Pentapetalae</taxon>
        <taxon>asterids</taxon>
        <taxon>lamiids</taxon>
        <taxon>Solanales</taxon>
        <taxon>Solanaceae</taxon>
        <taxon>Solanoideae</taxon>
        <taxon>Solaneae</taxon>
        <taxon>Solanum</taxon>
    </lineage>
</organism>
<dbReference type="Gramene" id="PGSC0003DMT400052256">
    <property type="protein sequence ID" value="PGSC0003DMT400052256"/>
    <property type="gene ID" value="PGSC0003DMG400020272"/>
</dbReference>
<evidence type="ECO:0000313" key="2">
    <source>
        <dbReference type="Proteomes" id="UP000011115"/>
    </source>
</evidence>
<keyword evidence="2" id="KW-1185">Reference proteome</keyword>
<accession>M1BT34</accession>
<dbReference type="HOGENOM" id="CLU_3054147_0_0_1"/>
<name>M1BT34_SOLTU</name>
<dbReference type="AlphaFoldDB" id="M1BT34"/>
<protein>
    <submittedName>
        <fullName evidence="1">Uncharacterized protein</fullName>
    </submittedName>
</protein>
<sequence length="54" mass="5946">MRAISCNLVYSSYRKKGKLLAKVESVHNPLARSLKTSYGACSLGLEVASRDYPI</sequence>
<dbReference type="Proteomes" id="UP000011115">
    <property type="component" value="Unassembled WGS sequence"/>
</dbReference>
<reference evidence="2" key="1">
    <citation type="journal article" date="2011" name="Nature">
        <title>Genome sequence and analysis of the tuber crop potato.</title>
        <authorList>
            <consortium name="The Potato Genome Sequencing Consortium"/>
        </authorList>
    </citation>
    <scope>NUCLEOTIDE SEQUENCE [LARGE SCALE GENOMIC DNA]</scope>
    <source>
        <strain evidence="2">cv. DM1-3 516 R44</strain>
    </source>
</reference>
<dbReference type="PaxDb" id="4113-PGSC0003DMT400052256"/>
<proteinExistence type="predicted"/>
<dbReference type="InParanoid" id="M1BT34"/>
<reference evidence="1" key="2">
    <citation type="submission" date="2015-06" db="UniProtKB">
        <authorList>
            <consortium name="EnsemblPlants"/>
        </authorList>
    </citation>
    <scope>IDENTIFICATION</scope>
    <source>
        <strain evidence="1">DM1-3 516 R44</strain>
    </source>
</reference>
<dbReference type="EnsemblPlants" id="PGSC0003DMT400052256">
    <property type="protein sequence ID" value="PGSC0003DMT400052256"/>
    <property type="gene ID" value="PGSC0003DMG400020272"/>
</dbReference>